<evidence type="ECO:0000313" key="3">
    <source>
        <dbReference type="Proteomes" id="UP000827261"/>
    </source>
</evidence>
<feature type="region of interest" description="Disordered" evidence="1">
    <location>
        <begin position="29"/>
        <end position="53"/>
    </location>
</feature>
<reference evidence="2" key="1">
    <citation type="submission" date="2021-06" db="EMBL/GenBank/DDBJ databases">
        <title>Complete genome sequence of Stenotrophomonas maltophilia phage Philippe.</title>
        <authorList>
            <person name="Vallavanatt I."/>
            <person name="Bartz M."/>
            <person name="Clark J."/>
            <person name="Burrowes B."/>
            <person name="Liu M."/>
            <person name="Gill J."/>
        </authorList>
    </citation>
    <scope>NUCLEOTIDE SEQUENCE</scope>
</reference>
<accession>A0AAE7WN61</accession>
<name>A0AAE7WN61_9CAUD</name>
<sequence length="53" mass="6186">MAERDKGDCPERLDRRKVVPLTRGSREVCPEEGVNMPQPCEGVKNPYKKEWDR</sequence>
<organism evidence="2 3">
    <name type="scientific">Stenotrophomonas phage Philippe</name>
    <dbReference type="NCBI Taxonomy" id="2859655"/>
    <lineage>
        <taxon>Viruses</taxon>
        <taxon>Duplodnaviria</taxon>
        <taxon>Heunggongvirae</taxon>
        <taxon>Uroviricota</taxon>
        <taxon>Caudoviricetes</taxon>
        <taxon>Schitoviridae</taxon>
        <taxon>Philippevirus</taxon>
        <taxon>Philippevirus philippe</taxon>
    </lineage>
</organism>
<dbReference type="EMBL" id="MZ326861">
    <property type="protein sequence ID" value="QYW02294.1"/>
    <property type="molecule type" value="Genomic_DNA"/>
</dbReference>
<protein>
    <submittedName>
        <fullName evidence="2">Uncharacterized protein</fullName>
    </submittedName>
</protein>
<proteinExistence type="predicted"/>
<evidence type="ECO:0000256" key="1">
    <source>
        <dbReference type="SAM" id="MobiDB-lite"/>
    </source>
</evidence>
<gene>
    <name evidence="2" type="ORF">CPT_Philippe_101</name>
</gene>
<keyword evidence="3" id="KW-1185">Reference proteome</keyword>
<evidence type="ECO:0000313" key="2">
    <source>
        <dbReference type="EMBL" id="QYW02294.1"/>
    </source>
</evidence>
<dbReference type="Proteomes" id="UP000827261">
    <property type="component" value="Segment"/>
</dbReference>